<dbReference type="Pfam" id="PF01625">
    <property type="entry name" value="PMSR"/>
    <property type="match status" value="1"/>
</dbReference>
<accession>A0A1H7I6G7</accession>
<dbReference type="NCBIfam" id="TIGR00401">
    <property type="entry name" value="msrA"/>
    <property type="match status" value="1"/>
</dbReference>
<evidence type="ECO:0000259" key="5">
    <source>
        <dbReference type="Pfam" id="PF01625"/>
    </source>
</evidence>
<dbReference type="HAMAP" id="MF_01401">
    <property type="entry name" value="MsrA"/>
    <property type="match status" value="1"/>
</dbReference>
<dbReference type="Proteomes" id="UP000198521">
    <property type="component" value="Unassembled WGS sequence"/>
</dbReference>
<comment type="similarity">
    <text evidence="4">Belongs to the MsrA Met sulfoxide reductase family.</text>
</comment>
<comment type="catalytic activity">
    <reaction evidence="2 4">
        <text>L-methionyl-[protein] + [thioredoxin]-disulfide + H2O = L-methionyl-(S)-S-oxide-[protein] + [thioredoxin]-dithiol</text>
        <dbReference type="Rhea" id="RHEA:14217"/>
        <dbReference type="Rhea" id="RHEA-COMP:10698"/>
        <dbReference type="Rhea" id="RHEA-COMP:10700"/>
        <dbReference type="Rhea" id="RHEA-COMP:12313"/>
        <dbReference type="Rhea" id="RHEA-COMP:12315"/>
        <dbReference type="ChEBI" id="CHEBI:15377"/>
        <dbReference type="ChEBI" id="CHEBI:16044"/>
        <dbReference type="ChEBI" id="CHEBI:29950"/>
        <dbReference type="ChEBI" id="CHEBI:44120"/>
        <dbReference type="ChEBI" id="CHEBI:50058"/>
        <dbReference type="EC" id="1.8.4.11"/>
    </reaction>
</comment>
<evidence type="ECO:0000256" key="4">
    <source>
        <dbReference type="HAMAP-Rule" id="MF_01401"/>
    </source>
</evidence>
<dbReference type="EMBL" id="FOAB01000001">
    <property type="protein sequence ID" value="SEK58028.1"/>
    <property type="molecule type" value="Genomic_DNA"/>
</dbReference>
<dbReference type="InterPro" id="IPR002569">
    <property type="entry name" value="Met_Sox_Rdtase_MsrA_dom"/>
</dbReference>
<keyword evidence="1 4" id="KW-0560">Oxidoreductase</keyword>
<dbReference type="OrthoDB" id="4174719at2"/>
<dbReference type="PANTHER" id="PTHR43774">
    <property type="entry name" value="PEPTIDE METHIONINE SULFOXIDE REDUCTASE"/>
    <property type="match status" value="1"/>
</dbReference>
<evidence type="ECO:0000256" key="3">
    <source>
        <dbReference type="ARBA" id="ARBA00048782"/>
    </source>
</evidence>
<dbReference type="GO" id="GO:0008113">
    <property type="term" value="F:peptide-methionine (S)-S-oxide reductase activity"/>
    <property type="evidence" value="ECO:0007669"/>
    <property type="project" value="UniProtKB-UniRule"/>
</dbReference>
<dbReference type="PANTHER" id="PTHR43774:SF1">
    <property type="entry name" value="PEPTIDE METHIONINE SULFOXIDE REDUCTASE MSRA 2"/>
    <property type="match status" value="1"/>
</dbReference>
<dbReference type="EC" id="1.8.4.11" evidence="4"/>
<comment type="function">
    <text evidence="4">Has an important function as a repair enzyme for proteins that have been inactivated by oxidation. Catalyzes the reversible oxidation-reduction of methionine sulfoxide in proteins to methionine.</text>
</comment>
<keyword evidence="7" id="KW-1185">Reference proteome</keyword>
<name>A0A1H7I6G7_AQUAM</name>
<dbReference type="STRING" id="1038014.SAMN04487910_0871"/>
<evidence type="ECO:0000313" key="6">
    <source>
        <dbReference type="EMBL" id="SEK58028.1"/>
    </source>
</evidence>
<dbReference type="SUPFAM" id="SSF55068">
    <property type="entry name" value="Peptide methionine sulfoxide reductase"/>
    <property type="match status" value="1"/>
</dbReference>
<dbReference type="RefSeq" id="WP_091406004.1">
    <property type="nucleotide sequence ID" value="NZ_FOAB01000001.1"/>
</dbReference>
<feature type="domain" description="Peptide methionine sulphoxide reductase MsrA" evidence="5">
    <location>
        <begin position="9"/>
        <end position="161"/>
    </location>
</feature>
<reference evidence="6 7" key="1">
    <citation type="submission" date="2016-10" db="EMBL/GenBank/DDBJ databases">
        <authorList>
            <person name="de Groot N.N."/>
        </authorList>
    </citation>
    <scope>NUCLEOTIDE SEQUENCE [LARGE SCALE GENOMIC DNA]</scope>
    <source>
        <strain evidence="6 7">DSM 25232</strain>
    </source>
</reference>
<gene>
    <name evidence="4" type="primary">msrA</name>
    <name evidence="6" type="ORF">SAMN04487910_0871</name>
</gene>
<dbReference type="InterPro" id="IPR036509">
    <property type="entry name" value="Met_Sox_Rdtase_MsrA_sf"/>
</dbReference>
<organism evidence="6 7">
    <name type="scientific">Aquimarina amphilecti</name>
    <dbReference type="NCBI Taxonomy" id="1038014"/>
    <lineage>
        <taxon>Bacteria</taxon>
        <taxon>Pseudomonadati</taxon>
        <taxon>Bacteroidota</taxon>
        <taxon>Flavobacteriia</taxon>
        <taxon>Flavobacteriales</taxon>
        <taxon>Flavobacteriaceae</taxon>
        <taxon>Aquimarina</taxon>
    </lineage>
</organism>
<dbReference type="AlphaFoldDB" id="A0A1H7I6G7"/>
<evidence type="ECO:0000256" key="1">
    <source>
        <dbReference type="ARBA" id="ARBA00023002"/>
    </source>
</evidence>
<evidence type="ECO:0000313" key="7">
    <source>
        <dbReference type="Proteomes" id="UP000198521"/>
    </source>
</evidence>
<evidence type="ECO:0000256" key="2">
    <source>
        <dbReference type="ARBA" id="ARBA00047806"/>
    </source>
</evidence>
<dbReference type="Gene3D" id="3.30.1060.10">
    <property type="entry name" value="Peptide methionine sulphoxide reductase MsrA"/>
    <property type="match status" value="1"/>
</dbReference>
<protein>
    <recommendedName>
        <fullName evidence="4">Peptide methionine sulfoxide reductase MsrA</fullName>
        <shortName evidence="4">Protein-methionine-S-oxide reductase</shortName>
        <ecNumber evidence="4">1.8.4.11</ecNumber>
    </recommendedName>
    <alternativeName>
        <fullName evidence="4">Peptide-methionine (S)-S-oxide reductase</fullName>
        <shortName evidence="4">Peptide Met(O) reductase</shortName>
    </alternativeName>
</protein>
<comment type="catalytic activity">
    <reaction evidence="3 4">
        <text>[thioredoxin]-disulfide + L-methionine + H2O = L-methionine (S)-S-oxide + [thioredoxin]-dithiol</text>
        <dbReference type="Rhea" id="RHEA:19993"/>
        <dbReference type="Rhea" id="RHEA-COMP:10698"/>
        <dbReference type="Rhea" id="RHEA-COMP:10700"/>
        <dbReference type="ChEBI" id="CHEBI:15377"/>
        <dbReference type="ChEBI" id="CHEBI:29950"/>
        <dbReference type="ChEBI" id="CHEBI:50058"/>
        <dbReference type="ChEBI" id="CHEBI:57844"/>
        <dbReference type="ChEBI" id="CHEBI:58772"/>
        <dbReference type="EC" id="1.8.4.11"/>
    </reaction>
</comment>
<proteinExistence type="inferred from homology"/>
<sequence length="183" mass="20771">MGNNNLDSAVFAGGCFWCTEAVFQRLEGVSRVISGYTGGTIKNPAYREITTGRTGHAEAIKIEFDSNIINYNELLEIFFATHDPTTLNRQGADRGTQYRSAIFYENENQKELAHSMIQRLNTESIFDSPIVTEVTAVGPFYNAEDYHQDYYNQNSSQGYCQFVINPKLSKLQHTFKSKLKKEI</sequence>
<feature type="active site" evidence="4">
    <location>
        <position position="15"/>
    </location>
</feature>
<dbReference type="GO" id="GO:0033744">
    <property type="term" value="F:L-methionine:thioredoxin-disulfide S-oxidoreductase activity"/>
    <property type="evidence" value="ECO:0007669"/>
    <property type="project" value="RHEA"/>
</dbReference>